<dbReference type="AlphaFoldDB" id="A0ABD1ENZ9"/>
<comment type="caution">
    <text evidence="25">The sequence shown here is derived from an EMBL/GenBank/DDBJ whole genome shotgun (WGS) entry which is preliminary data.</text>
</comment>
<sequence>MTIALRNRVFKPTPPVFYFLIGLGVGLSIGILLFLQFSDIDFSIFSLRSSEVNYEITGHNESDHDIFVNSTVARELQNEIKILCWIMTGPKTHQTKAKHVKATWGKKCNILLFMSTKEDPSLPTVVLPVIENRDNLWGKTKEAFKYVYKHYFDQADWFYKADDDTYAIPENMRYMLYFHNNSEPIYFGFRFKPIVKQGYMSGGSGYVLSKEALKRFITDSLPDPKKCKQQNTGAEDAEMGRCLESVGVKAGDSRDKQGRSTFLPLYVTSFLIPGQIPKDMWFWSYTYYPFHNDMNCCSDNLISIHYVNPNDMYLLEYLIYHVKPFGFSYNNTLAAALSNISVKTEQNKLKNITTTISKRDD</sequence>
<evidence type="ECO:0000256" key="14">
    <source>
        <dbReference type="ARBA" id="ARBA00023136"/>
    </source>
</evidence>
<keyword evidence="10" id="KW-0479">Metal-binding</keyword>
<reference evidence="25 26" key="1">
    <citation type="submission" date="2024-05" db="EMBL/GenBank/DDBJ databases">
        <title>Genetic variation in Jamaican populations of the coffee berry borer (Hypothenemus hampei).</title>
        <authorList>
            <person name="Errbii M."/>
            <person name="Myrie A."/>
        </authorList>
    </citation>
    <scope>NUCLEOTIDE SEQUENCE [LARGE SCALE GENOMIC DNA]</scope>
    <source>
        <strain evidence="25">JA-Hopewell-2020-01-JO</strain>
        <tissue evidence="25">Whole body</tissue>
    </source>
</reference>
<evidence type="ECO:0000256" key="8">
    <source>
        <dbReference type="ARBA" id="ARBA00022679"/>
    </source>
</evidence>
<comment type="subunit">
    <text evidence="5">Homodimer; disulfide-linked.</text>
</comment>
<dbReference type="PANTHER" id="PTHR23033">
    <property type="entry name" value="BETA1,3-GALACTOSYLTRANSFERASE"/>
    <property type="match status" value="1"/>
</dbReference>
<keyword evidence="11" id="KW-0547">Nucleotide-binding</keyword>
<evidence type="ECO:0000256" key="3">
    <source>
        <dbReference type="ARBA" id="ARBA00004922"/>
    </source>
</evidence>
<evidence type="ECO:0000256" key="6">
    <source>
        <dbReference type="ARBA" id="ARBA00012557"/>
    </source>
</evidence>
<evidence type="ECO:0000259" key="24">
    <source>
        <dbReference type="Pfam" id="PF02434"/>
    </source>
</evidence>
<keyword evidence="8" id="KW-0808">Transferase</keyword>
<protein>
    <recommendedName>
        <fullName evidence="18">Glycoprotein-N-acetylgalactosamine 3-beta-galactosyltransferase 1</fullName>
        <ecNumber evidence="6">2.4.1.122</ecNumber>
    </recommendedName>
    <alternativeName>
        <fullName evidence="20">Core 1 O-glycan T-synthase</fullName>
    </alternativeName>
    <alternativeName>
        <fullName evidence="21">Core 1 UDP-galactose:N-acetylgalactosamine-alpha-R beta 1,3-galactosyltransferase 1</fullName>
    </alternativeName>
    <alternativeName>
        <fullName evidence="19">Core 1 beta1,3-galactosyltransferase 1</fullName>
    </alternativeName>
</protein>
<evidence type="ECO:0000256" key="19">
    <source>
        <dbReference type="ARBA" id="ARBA00041226"/>
    </source>
</evidence>
<evidence type="ECO:0000256" key="5">
    <source>
        <dbReference type="ARBA" id="ARBA00011748"/>
    </source>
</evidence>
<evidence type="ECO:0000256" key="23">
    <source>
        <dbReference type="SAM" id="Phobius"/>
    </source>
</evidence>
<proteinExistence type="inferred from homology"/>
<keyword evidence="26" id="KW-1185">Reference proteome</keyword>
<keyword evidence="13 23" id="KW-1133">Transmembrane helix</keyword>
<dbReference type="Gene3D" id="3.90.550.50">
    <property type="match status" value="1"/>
</dbReference>
<evidence type="ECO:0000256" key="12">
    <source>
        <dbReference type="ARBA" id="ARBA00022968"/>
    </source>
</evidence>
<evidence type="ECO:0000256" key="16">
    <source>
        <dbReference type="ARBA" id="ARBA00023180"/>
    </source>
</evidence>
<evidence type="ECO:0000313" key="26">
    <source>
        <dbReference type="Proteomes" id="UP001566132"/>
    </source>
</evidence>
<comment type="pathway">
    <text evidence="3">Protein modification; protein glycosylation.</text>
</comment>
<evidence type="ECO:0000256" key="18">
    <source>
        <dbReference type="ARBA" id="ARBA00040898"/>
    </source>
</evidence>
<dbReference type="FunFam" id="3.90.550.50:FF:000017">
    <property type="entry name" value="Glycoprotein-N-acetylgalactosamine 3-beta-galactosyltransferase 1"/>
    <property type="match status" value="1"/>
</dbReference>
<comment type="function">
    <text evidence="22">Glycosyltransferase that generates the core 1 O-glycan Gal-beta1-3GalNAc-alpha1-Ser/Thr (T antigen), which is a precursor for many extended O-glycans in glycoproteins.</text>
</comment>
<dbReference type="PANTHER" id="PTHR23033:SF14">
    <property type="entry name" value="GLYCOPROTEIN-N-ACETYLGALACTOSAMINE 3-BETA-GALACTOSYLTRANSFERASE 1-RELATED"/>
    <property type="match status" value="1"/>
</dbReference>
<dbReference type="InterPro" id="IPR003378">
    <property type="entry name" value="Fringe-like_glycosylTrfase"/>
</dbReference>
<keyword evidence="7" id="KW-0328">Glycosyltransferase</keyword>
<evidence type="ECO:0000256" key="15">
    <source>
        <dbReference type="ARBA" id="ARBA00023157"/>
    </source>
</evidence>
<dbReference type="Pfam" id="PF02434">
    <property type="entry name" value="Fringe"/>
    <property type="match status" value="1"/>
</dbReference>
<evidence type="ECO:0000256" key="17">
    <source>
        <dbReference type="ARBA" id="ARBA00023211"/>
    </source>
</evidence>
<evidence type="ECO:0000256" key="7">
    <source>
        <dbReference type="ARBA" id="ARBA00022676"/>
    </source>
</evidence>
<keyword evidence="9 23" id="KW-0812">Transmembrane</keyword>
<comment type="subcellular location">
    <subcellularLocation>
        <location evidence="2">Membrane</location>
        <topology evidence="2">Single-pass type II membrane protein</topology>
    </subcellularLocation>
</comment>
<accession>A0ABD1ENZ9</accession>
<name>A0ABD1ENZ9_HYPHA</name>
<keyword evidence="12" id="KW-0735">Signal-anchor</keyword>
<evidence type="ECO:0000256" key="22">
    <source>
        <dbReference type="ARBA" id="ARBA00059245"/>
    </source>
</evidence>
<dbReference type="EC" id="2.4.1.122" evidence="6"/>
<evidence type="ECO:0000256" key="2">
    <source>
        <dbReference type="ARBA" id="ARBA00004606"/>
    </source>
</evidence>
<keyword evidence="14 23" id="KW-0472">Membrane</keyword>
<evidence type="ECO:0000256" key="13">
    <source>
        <dbReference type="ARBA" id="ARBA00022989"/>
    </source>
</evidence>
<dbReference type="GO" id="GO:0000166">
    <property type="term" value="F:nucleotide binding"/>
    <property type="evidence" value="ECO:0007669"/>
    <property type="project" value="UniProtKB-KW"/>
</dbReference>
<dbReference type="GO" id="GO:0016263">
    <property type="term" value="F:glycoprotein-N-acetylgalactosamine 3-beta-galactosyltransferase activity"/>
    <property type="evidence" value="ECO:0007669"/>
    <property type="project" value="UniProtKB-EC"/>
</dbReference>
<feature type="transmembrane region" description="Helical" evidence="23">
    <location>
        <begin position="16"/>
        <end position="35"/>
    </location>
</feature>
<organism evidence="25 26">
    <name type="scientific">Hypothenemus hampei</name>
    <name type="common">Coffee berry borer</name>
    <dbReference type="NCBI Taxonomy" id="57062"/>
    <lineage>
        <taxon>Eukaryota</taxon>
        <taxon>Metazoa</taxon>
        <taxon>Ecdysozoa</taxon>
        <taxon>Arthropoda</taxon>
        <taxon>Hexapoda</taxon>
        <taxon>Insecta</taxon>
        <taxon>Pterygota</taxon>
        <taxon>Neoptera</taxon>
        <taxon>Endopterygota</taxon>
        <taxon>Coleoptera</taxon>
        <taxon>Polyphaga</taxon>
        <taxon>Cucujiformia</taxon>
        <taxon>Curculionidae</taxon>
        <taxon>Scolytinae</taxon>
        <taxon>Hypothenemus</taxon>
    </lineage>
</organism>
<comment type="similarity">
    <text evidence="4">Belongs to the glycosyltransferase 31 family. Beta3-Gal-T subfamily.</text>
</comment>
<dbReference type="Proteomes" id="UP001566132">
    <property type="component" value="Unassembled WGS sequence"/>
</dbReference>
<evidence type="ECO:0000256" key="9">
    <source>
        <dbReference type="ARBA" id="ARBA00022692"/>
    </source>
</evidence>
<dbReference type="InterPro" id="IPR026050">
    <property type="entry name" value="C1GALT1/C1GALT1_chp1"/>
</dbReference>
<keyword evidence="15" id="KW-1015">Disulfide bond</keyword>
<evidence type="ECO:0000313" key="25">
    <source>
        <dbReference type="EMBL" id="KAL1494987.1"/>
    </source>
</evidence>
<evidence type="ECO:0000256" key="4">
    <source>
        <dbReference type="ARBA" id="ARBA00006462"/>
    </source>
</evidence>
<evidence type="ECO:0000256" key="21">
    <source>
        <dbReference type="ARBA" id="ARBA00043065"/>
    </source>
</evidence>
<dbReference type="GO" id="GO:0016020">
    <property type="term" value="C:membrane"/>
    <property type="evidence" value="ECO:0007669"/>
    <property type="project" value="UniProtKB-SubCell"/>
</dbReference>
<evidence type="ECO:0000256" key="10">
    <source>
        <dbReference type="ARBA" id="ARBA00022723"/>
    </source>
</evidence>
<keyword evidence="16" id="KW-0325">Glycoprotein</keyword>
<comment type="cofactor">
    <cofactor evidence="1">
        <name>Mn(2+)</name>
        <dbReference type="ChEBI" id="CHEBI:29035"/>
    </cofactor>
</comment>
<dbReference type="GO" id="GO:0030145">
    <property type="term" value="F:manganese ion binding"/>
    <property type="evidence" value="ECO:0007669"/>
    <property type="project" value="UniProtKB-ARBA"/>
</dbReference>
<keyword evidence="17" id="KW-0464">Manganese</keyword>
<gene>
    <name evidence="25" type="ORF">ABEB36_010483</name>
</gene>
<dbReference type="EMBL" id="JBDJPC010000007">
    <property type="protein sequence ID" value="KAL1494987.1"/>
    <property type="molecule type" value="Genomic_DNA"/>
</dbReference>
<evidence type="ECO:0000256" key="20">
    <source>
        <dbReference type="ARBA" id="ARBA00042009"/>
    </source>
</evidence>
<evidence type="ECO:0000256" key="11">
    <source>
        <dbReference type="ARBA" id="ARBA00022741"/>
    </source>
</evidence>
<evidence type="ECO:0000256" key="1">
    <source>
        <dbReference type="ARBA" id="ARBA00001936"/>
    </source>
</evidence>
<feature type="domain" description="Fringe-like glycosyltransferase" evidence="24">
    <location>
        <begin position="82"/>
        <end position="249"/>
    </location>
</feature>